<feature type="transmembrane region" description="Helical" evidence="1">
    <location>
        <begin position="465"/>
        <end position="485"/>
    </location>
</feature>
<organism evidence="2 3">
    <name type="scientific">Thermocatellispora tengchongensis</name>
    <dbReference type="NCBI Taxonomy" id="1073253"/>
    <lineage>
        <taxon>Bacteria</taxon>
        <taxon>Bacillati</taxon>
        <taxon>Actinomycetota</taxon>
        <taxon>Actinomycetes</taxon>
        <taxon>Streptosporangiales</taxon>
        <taxon>Streptosporangiaceae</taxon>
        <taxon>Thermocatellispora</taxon>
    </lineage>
</organism>
<protein>
    <recommendedName>
        <fullName evidence="4">DUF2157 domain-containing protein</fullName>
    </recommendedName>
</protein>
<feature type="transmembrane region" description="Helical" evidence="1">
    <location>
        <begin position="514"/>
        <end position="532"/>
    </location>
</feature>
<feature type="transmembrane region" description="Helical" evidence="1">
    <location>
        <begin position="134"/>
        <end position="155"/>
    </location>
</feature>
<dbReference type="InterPro" id="IPR058062">
    <property type="entry name" value="SCO7613_C"/>
</dbReference>
<reference evidence="2 3" key="1">
    <citation type="submission" date="2020-08" db="EMBL/GenBank/DDBJ databases">
        <title>Genomic Encyclopedia of Type Strains, Phase IV (KMG-IV): sequencing the most valuable type-strain genomes for metagenomic binning, comparative biology and taxonomic classification.</title>
        <authorList>
            <person name="Goeker M."/>
        </authorList>
    </citation>
    <scope>NUCLEOTIDE SEQUENCE [LARGE SCALE GENOMIC DNA]</scope>
    <source>
        <strain evidence="2 3">DSM 45615</strain>
    </source>
</reference>
<dbReference type="RefSeq" id="WP_185056350.1">
    <property type="nucleotide sequence ID" value="NZ_BAABIX010000032.1"/>
</dbReference>
<name>A0A840PDN6_9ACTN</name>
<feature type="transmembrane region" description="Helical" evidence="1">
    <location>
        <begin position="321"/>
        <end position="343"/>
    </location>
</feature>
<evidence type="ECO:0000313" key="3">
    <source>
        <dbReference type="Proteomes" id="UP000578449"/>
    </source>
</evidence>
<feature type="transmembrane region" description="Helical" evidence="1">
    <location>
        <begin position="688"/>
        <end position="707"/>
    </location>
</feature>
<feature type="transmembrane region" description="Helical" evidence="1">
    <location>
        <begin position="614"/>
        <end position="632"/>
    </location>
</feature>
<feature type="transmembrane region" description="Helical" evidence="1">
    <location>
        <begin position="538"/>
        <end position="556"/>
    </location>
</feature>
<proteinExistence type="predicted"/>
<feature type="transmembrane region" description="Helical" evidence="1">
    <location>
        <begin position="431"/>
        <end position="453"/>
    </location>
</feature>
<dbReference type="Proteomes" id="UP000578449">
    <property type="component" value="Unassembled WGS sequence"/>
</dbReference>
<dbReference type="EMBL" id="JACHGN010000030">
    <property type="protein sequence ID" value="MBB5139524.1"/>
    <property type="molecule type" value="Genomic_DNA"/>
</dbReference>
<sequence>MMRASGRPACPGCGAELPDGATGEPACPACGLALRGPAAHELWQVDQALAGLEAERERLRARRAYLLSVLRHQPPPPGAPVPPPVPVGAVPPGVPPRPEVSARGAQNVLLAIGGVLLTVAAIVFTAVSWGRLGIGGRAAVLAGFTALALAVPVALLRRGLRATAETVAGLAAVLLLLDAYALWRLDAGGVRAVETADYVALTCAVVGAILGAYGGAAALRVPVAIAVGLGQFVLPLAFGDTLDAMIAMLTATVALDLVLARYVRVPATACGAAVFGVALALGVAGALIAQTWQEALPRSALLTALAALGVLAAARRDATGVFRLWQAACGVVVAVALITALVAPSRPMGDWRGDWQLALVALAALLVGAAMAAWTPWRPTRAGGMWTAGAVLGLVALVPLAGVLESLARPFELWAGTLGAGAWPDRLPDPLWHGATAAGPVVYGLAALALALLSRSLQDASAASASRIAAVAVAAVAVACVPDAYGLPYPAGLGVLVALVAGLVVAARWVRPPAGAAAVAAVAAALAGAYAFGHVAATLAVLPALALLAGLVAWRSRGRLRDGALGAGVLLLGQEGMAVGLALGWSPPVAASVGCSVAGVLLGGLAVRSRRPRAGYLAAAFLVLAAWLRIGAAEVTVVEAYTLPCSVALLGFGWAARRRVESSWTAYGAGLSVTLLPSLAAVYLGEGWLRPLLLGTVALGLLLLGGVRRVQAPVVLGGGTLLGVAAHELAPWVAEVVLAVPRWVPIALGGLLLVLAGATYEARKRDVRRLRDLLARMR</sequence>
<keyword evidence="1" id="KW-0812">Transmembrane</keyword>
<feature type="transmembrane region" description="Helical" evidence="1">
    <location>
        <begin position="295"/>
        <end position="314"/>
    </location>
</feature>
<feature type="transmembrane region" description="Helical" evidence="1">
    <location>
        <begin position="664"/>
        <end position="682"/>
    </location>
</feature>
<feature type="transmembrane region" description="Helical" evidence="1">
    <location>
        <begin position="589"/>
        <end position="607"/>
    </location>
</feature>
<gene>
    <name evidence="2" type="ORF">HNP84_009287</name>
</gene>
<feature type="transmembrane region" description="Helical" evidence="1">
    <location>
        <begin position="491"/>
        <end position="507"/>
    </location>
</feature>
<feature type="transmembrane region" description="Helical" evidence="1">
    <location>
        <begin position="740"/>
        <end position="760"/>
    </location>
</feature>
<keyword evidence="3" id="KW-1185">Reference proteome</keyword>
<dbReference type="NCBIfam" id="NF047321">
    <property type="entry name" value="SCO7613_CTERM"/>
    <property type="match status" value="1"/>
</dbReference>
<keyword evidence="1" id="KW-1133">Transmembrane helix</keyword>
<feature type="transmembrane region" description="Helical" evidence="1">
    <location>
        <begin position="638"/>
        <end position="657"/>
    </location>
</feature>
<feature type="transmembrane region" description="Helical" evidence="1">
    <location>
        <begin position="195"/>
        <end position="214"/>
    </location>
</feature>
<feature type="transmembrane region" description="Helical" evidence="1">
    <location>
        <begin position="355"/>
        <end position="374"/>
    </location>
</feature>
<feature type="transmembrane region" description="Helical" evidence="1">
    <location>
        <begin position="386"/>
        <end position="404"/>
    </location>
</feature>
<evidence type="ECO:0008006" key="4">
    <source>
        <dbReference type="Google" id="ProtNLM"/>
    </source>
</evidence>
<feature type="transmembrane region" description="Helical" evidence="1">
    <location>
        <begin position="244"/>
        <end position="263"/>
    </location>
</feature>
<feature type="transmembrane region" description="Helical" evidence="1">
    <location>
        <begin position="563"/>
        <end position="583"/>
    </location>
</feature>
<dbReference type="AlphaFoldDB" id="A0A840PDN6"/>
<evidence type="ECO:0000313" key="2">
    <source>
        <dbReference type="EMBL" id="MBB5139524.1"/>
    </source>
</evidence>
<evidence type="ECO:0000256" key="1">
    <source>
        <dbReference type="SAM" id="Phobius"/>
    </source>
</evidence>
<feature type="transmembrane region" description="Helical" evidence="1">
    <location>
        <begin position="270"/>
        <end position="289"/>
    </location>
</feature>
<feature type="transmembrane region" description="Helical" evidence="1">
    <location>
        <begin position="714"/>
        <end position="734"/>
    </location>
</feature>
<keyword evidence="1" id="KW-0472">Membrane</keyword>
<comment type="caution">
    <text evidence="2">The sequence shown here is derived from an EMBL/GenBank/DDBJ whole genome shotgun (WGS) entry which is preliminary data.</text>
</comment>
<accession>A0A840PDN6</accession>
<feature type="transmembrane region" description="Helical" evidence="1">
    <location>
        <begin position="107"/>
        <end position="128"/>
    </location>
</feature>